<evidence type="ECO:0000256" key="1">
    <source>
        <dbReference type="SAM" id="MobiDB-lite"/>
    </source>
</evidence>
<feature type="compositionally biased region" description="Low complexity" evidence="1">
    <location>
        <begin position="131"/>
        <end position="166"/>
    </location>
</feature>
<comment type="caution">
    <text evidence="2">The sequence shown here is derived from an EMBL/GenBank/DDBJ whole genome shotgun (WGS) entry which is preliminary data.</text>
</comment>
<dbReference type="EMBL" id="JAINVZ010000002">
    <property type="protein sequence ID" value="MBY8883933.1"/>
    <property type="molecule type" value="Genomic_DNA"/>
</dbReference>
<evidence type="ECO:0000313" key="2">
    <source>
        <dbReference type="EMBL" id="MBY8883933.1"/>
    </source>
</evidence>
<reference evidence="2 3" key="1">
    <citation type="submission" date="2021-08" db="EMBL/GenBank/DDBJ databases">
        <title>Streptomyces sp. PTM05 isolated from lichen.</title>
        <authorList>
            <person name="Somphong A."/>
            <person name="Phongsopitanun W."/>
            <person name="Tanasupawat S."/>
        </authorList>
    </citation>
    <scope>NUCLEOTIDE SEQUENCE [LARGE SCALE GENOMIC DNA]</scope>
    <source>
        <strain evidence="2 3">Ptm05</strain>
    </source>
</reference>
<gene>
    <name evidence="2" type="ORF">K7472_03635</name>
</gene>
<protein>
    <submittedName>
        <fullName evidence="2">Uncharacterized protein</fullName>
    </submittedName>
</protein>
<feature type="compositionally biased region" description="Low complexity" evidence="1">
    <location>
        <begin position="172"/>
        <end position="197"/>
    </location>
</feature>
<keyword evidence="3" id="KW-1185">Reference proteome</keyword>
<organism evidence="2 3">
    <name type="scientific">Streptantibioticus parmotrematis</name>
    <dbReference type="NCBI Taxonomy" id="2873249"/>
    <lineage>
        <taxon>Bacteria</taxon>
        <taxon>Bacillati</taxon>
        <taxon>Actinomycetota</taxon>
        <taxon>Actinomycetes</taxon>
        <taxon>Kitasatosporales</taxon>
        <taxon>Streptomycetaceae</taxon>
        <taxon>Streptantibioticus</taxon>
    </lineage>
</organism>
<feature type="region of interest" description="Disordered" evidence="1">
    <location>
        <begin position="259"/>
        <end position="327"/>
    </location>
</feature>
<dbReference type="RefSeq" id="WP_222973792.1">
    <property type="nucleotide sequence ID" value="NZ_JAINVZ010000002.1"/>
</dbReference>
<name>A0ABS7QL76_9ACTN</name>
<accession>A0ABS7QL76</accession>
<evidence type="ECO:0000313" key="3">
    <source>
        <dbReference type="Proteomes" id="UP001198565"/>
    </source>
</evidence>
<dbReference type="Proteomes" id="UP001198565">
    <property type="component" value="Unassembled WGS sequence"/>
</dbReference>
<sequence length="327" mass="30430">MPNDAQKRGLTGLNELLTAAVAEVDAVPIDPARESAALAAFREANAAATANAATATAGVAAATTGAFPNPSPGGRFGLRRGWNGLRGLTGSAKVAVAAAFAATALVGGVAAAAGTGVIPSPFSSGDPVPEASGGSASPSLGGTASPSTPLPTGSSSGLPVSPSAGASGPGSTGPTPSHSSPGSPDSSGLPSGTLLPPEQWGKGGSGARDAAAFCAAYLAVRNGHGSAAQQRLLQQLAGGAAEQAFDAYCGKHLDPLPTGNAPVGGAPGSPGKGSGGKGWGGPGSGGAGSGGKPPVGGGSNGSGGDGGGGHGHVPKRLGSLPGTLLSH</sequence>
<feature type="region of interest" description="Disordered" evidence="1">
    <location>
        <begin position="124"/>
        <end position="206"/>
    </location>
</feature>
<proteinExistence type="predicted"/>
<feature type="compositionally biased region" description="Gly residues" evidence="1">
    <location>
        <begin position="265"/>
        <end position="311"/>
    </location>
</feature>